<keyword evidence="5" id="KW-0443">Lipid metabolism</keyword>
<dbReference type="GO" id="GO:0004806">
    <property type="term" value="F:triacylglycerol lipase activity"/>
    <property type="evidence" value="ECO:0007669"/>
    <property type="project" value="UniProtKB-UniRule"/>
</dbReference>
<comment type="similarity">
    <text evidence="6">Belongs to the AB hydrolase superfamily. Lipase family.</text>
</comment>
<dbReference type="SUPFAM" id="SSF53474">
    <property type="entry name" value="alpha/beta-Hydrolases"/>
    <property type="match status" value="1"/>
</dbReference>
<gene>
    <name evidence="7" type="ORF">FIBSPDRAFT_1055311</name>
</gene>
<evidence type="ECO:0000256" key="5">
    <source>
        <dbReference type="ARBA" id="ARBA00023098"/>
    </source>
</evidence>
<dbReference type="Gene3D" id="1.10.260.130">
    <property type="match status" value="1"/>
</dbReference>
<reference evidence="7" key="1">
    <citation type="journal article" date="2016" name="Mol. Biol. Evol.">
        <title>Comparative Genomics of Early-Diverging Mushroom-Forming Fungi Provides Insights into the Origins of Lignocellulose Decay Capabilities.</title>
        <authorList>
            <person name="Nagy L.G."/>
            <person name="Riley R."/>
            <person name="Tritt A."/>
            <person name="Adam C."/>
            <person name="Daum C."/>
            <person name="Floudas D."/>
            <person name="Sun H."/>
            <person name="Yadav J.S."/>
            <person name="Pangilinan J."/>
            <person name="Larsson K.H."/>
            <person name="Matsuura K."/>
            <person name="Barry K."/>
            <person name="Labutti K."/>
            <person name="Kuo R."/>
            <person name="Ohm R.A."/>
            <person name="Bhattacharya S.S."/>
            <person name="Shirouzu T."/>
            <person name="Yoshinaga Y."/>
            <person name="Martin F.M."/>
            <person name="Grigoriev I.V."/>
            <person name="Hibbett D.S."/>
        </authorList>
    </citation>
    <scope>NUCLEOTIDE SEQUENCE [LARGE SCALE GENOMIC DNA]</scope>
    <source>
        <strain evidence="7">CBS 109695</strain>
    </source>
</reference>
<dbReference type="Gene3D" id="3.40.50.1820">
    <property type="entry name" value="alpha/beta hydrolase"/>
    <property type="match status" value="1"/>
</dbReference>
<dbReference type="PANTHER" id="PTHR34853">
    <property type="match status" value="1"/>
</dbReference>
<proteinExistence type="inferred from homology"/>
<dbReference type="AlphaFoldDB" id="A0A167TY00"/>
<evidence type="ECO:0000256" key="6">
    <source>
        <dbReference type="PIRNR" id="PIRNR029171"/>
    </source>
</evidence>
<keyword evidence="4" id="KW-0442">Lipid degradation</keyword>
<dbReference type="InterPro" id="IPR005152">
    <property type="entry name" value="Lipase_secreted"/>
</dbReference>
<sequence length="444" mass="46495">MLRLPLSAVFLLGSTFAAAALIPSSDPFYQPPAHFASTKPGTVFKNRTVPSGYPGITAVQLLYRTTYVNGSAAATVTTILTNSTTKDTEKLVAYSDAEDSANSTCAPSYAFSNSSTSTIGGDMPVGLSYGWTLVVSDYEGINSAFGSGRQEGYAVLDGLRAALNYKPARVQKHAKLAGYGYSGGAIATGWAASLHPTYAPELNIVGWAFGGTPANITSTLQNVDGTEFGGYAFAGVAGVMAGYPAVAARTSQILTAAGQAAIALVTSQCSDANLEAFYLKDIESTTYQTLGDQLLYDPVIAKAMANGTMGVHRKETPTAPVYMYHGVSDEVIPYAAAAKTARAWCNYGASIEFVSETGGTGHVGTAGVLTYNATSWLDLRLDGHKPARGCHRVADAASGSAQKRSVGAAIERFGVGDGRIVDDMRQRKADGLKIPALWSYLWST</sequence>
<dbReference type="InterPro" id="IPR029058">
    <property type="entry name" value="AB_hydrolase_fold"/>
</dbReference>
<evidence type="ECO:0000256" key="3">
    <source>
        <dbReference type="ARBA" id="ARBA00022801"/>
    </source>
</evidence>
<evidence type="ECO:0000313" key="7">
    <source>
        <dbReference type="EMBL" id="KZP03395.1"/>
    </source>
</evidence>
<organism evidence="7">
    <name type="scientific">Athelia psychrophila</name>
    <dbReference type="NCBI Taxonomy" id="1759441"/>
    <lineage>
        <taxon>Eukaryota</taxon>
        <taxon>Fungi</taxon>
        <taxon>Dikarya</taxon>
        <taxon>Basidiomycota</taxon>
        <taxon>Agaricomycotina</taxon>
        <taxon>Agaricomycetes</taxon>
        <taxon>Agaricomycetidae</taxon>
        <taxon>Atheliales</taxon>
        <taxon>Atheliaceae</taxon>
        <taxon>Athelia</taxon>
    </lineage>
</organism>
<evidence type="ECO:0000256" key="2">
    <source>
        <dbReference type="ARBA" id="ARBA00013279"/>
    </source>
</evidence>
<dbReference type="OrthoDB" id="2373480at2759"/>
<name>A0A167TY00_9AGAM</name>
<dbReference type="GO" id="GO:0016042">
    <property type="term" value="P:lipid catabolic process"/>
    <property type="evidence" value="ECO:0007669"/>
    <property type="project" value="UniProtKB-UniRule"/>
</dbReference>
<comment type="catalytic activity">
    <reaction evidence="1">
        <text>a triacylglycerol + H2O = a diacylglycerol + a fatty acid + H(+)</text>
        <dbReference type="Rhea" id="RHEA:12044"/>
        <dbReference type="ChEBI" id="CHEBI:15377"/>
        <dbReference type="ChEBI" id="CHEBI:15378"/>
        <dbReference type="ChEBI" id="CHEBI:17855"/>
        <dbReference type="ChEBI" id="CHEBI:18035"/>
        <dbReference type="ChEBI" id="CHEBI:28868"/>
        <dbReference type="EC" id="3.1.1.3"/>
    </reaction>
</comment>
<protein>
    <recommendedName>
        <fullName evidence="2">triacylglycerol lipase</fullName>
        <ecNumber evidence="2">3.1.1.3</ecNumber>
    </recommendedName>
</protein>
<dbReference type="Pfam" id="PF03583">
    <property type="entry name" value="LIP"/>
    <property type="match status" value="1"/>
</dbReference>
<dbReference type="EMBL" id="KV418081">
    <property type="protein sequence ID" value="KZP03395.1"/>
    <property type="molecule type" value="Genomic_DNA"/>
</dbReference>
<dbReference type="PANTHER" id="PTHR34853:SF1">
    <property type="entry name" value="LIPASE 5"/>
    <property type="match status" value="1"/>
</dbReference>
<evidence type="ECO:0000256" key="4">
    <source>
        <dbReference type="ARBA" id="ARBA00022963"/>
    </source>
</evidence>
<feature type="chain" id="PRO_5013437705" description="triacylglycerol lipase" evidence="6">
    <location>
        <begin position="20"/>
        <end position="444"/>
    </location>
</feature>
<keyword evidence="3" id="KW-0378">Hydrolase</keyword>
<accession>A0A167TY00</accession>
<evidence type="ECO:0000256" key="1">
    <source>
        <dbReference type="ARBA" id="ARBA00001024"/>
    </source>
</evidence>
<feature type="signal peptide" evidence="6">
    <location>
        <begin position="1"/>
        <end position="19"/>
    </location>
</feature>
<dbReference type="EC" id="3.1.1.3" evidence="2"/>
<dbReference type="PIRSF" id="PIRSF029171">
    <property type="entry name" value="Esterase_LipA"/>
    <property type="match status" value="1"/>
</dbReference>
<keyword evidence="6" id="KW-0732">Signal</keyword>